<reference evidence="6 7" key="1">
    <citation type="submission" date="2023-04" db="EMBL/GenBank/DDBJ databases">
        <title>Genome Sequence of Selenomonas sputigena ATCC 33150.</title>
        <authorList>
            <person name="Miller D.P."/>
            <person name="Anvari S."/>
            <person name="Polson S.W."/>
            <person name="Macdonald M."/>
            <person name="Mcdowell J.V."/>
        </authorList>
    </citation>
    <scope>NUCLEOTIDE SEQUENCE [LARGE SCALE GENOMIC DNA]</scope>
    <source>
        <strain evidence="6 7">ATCC 33150</strain>
    </source>
</reference>
<gene>
    <name evidence="6" type="ORF">QCO44_08845</name>
</gene>
<evidence type="ECO:0000259" key="5">
    <source>
        <dbReference type="Pfam" id="PF22780"/>
    </source>
</evidence>
<feature type="domain" description="RsdA/BaiN/AoA(So)-like Rossmann fold-like" evidence="4">
    <location>
        <begin position="5"/>
        <end position="409"/>
    </location>
</feature>
<comment type="cofactor">
    <cofactor evidence="1">
        <name>FAD</name>
        <dbReference type="ChEBI" id="CHEBI:57692"/>
    </cofactor>
</comment>
<dbReference type="PANTHER" id="PTHR42887:SF2">
    <property type="entry name" value="OS12G0638800 PROTEIN"/>
    <property type="match status" value="1"/>
</dbReference>
<dbReference type="SUPFAM" id="SSF51905">
    <property type="entry name" value="FAD/NAD(P)-binding domain"/>
    <property type="match status" value="1"/>
</dbReference>
<accession>A0ABV3X6B0</accession>
<dbReference type="Gene3D" id="3.50.50.60">
    <property type="entry name" value="FAD/NAD(P)-binding domain"/>
    <property type="match status" value="1"/>
</dbReference>
<feature type="domain" description="RsdA/BaiN/AoA(So)-like insert" evidence="5">
    <location>
        <begin position="194"/>
        <end position="356"/>
    </location>
</feature>
<dbReference type="Pfam" id="PF22780">
    <property type="entry name" value="HI0933_like_1st"/>
    <property type="match status" value="1"/>
</dbReference>
<dbReference type="Proteomes" id="UP001559623">
    <property type="component" value="Unassembled WGS sequence"/>
</dbReference>
<comment type="caution">
    <text evidence="6">The sequence shown here is derived from an EMBL/GenBank/DDBJ whole genome shotgun (WGS) entry which is preliminary data.</text>
</comment>
<dbReference type="Gene3D" id="1.10.8.260">
    <property type="entry name" value="HI0933 insert domain-like"/>
    <property type="match status" value="1"/>
</dbReference>
<evidence type="ECO:0000313" key="7">
    <source>
        <dbReference type="Proteomes" id="UP001559623"/>
    </source>
</evidence>
<proteinExistence type="predicted"/>
<evidence type="ECO:0000256" key="3">
    <source>
        <dbReference type="ARBA" id="ARBA00022827"/>
    </source>
</evidence>
<dbReference type="Pfam" id="PF03486">
    <property type="entry name" value="HI0933_like"/>
    <property type="match status" value="1"/>
</dbReference>
<dbReference type="Gene3D" id="2.40.30.10">
    <property type="entry name" value="Translation factors"/>
    <property type="match status" value="1"/>
</dbReference>
<keyword evidence="2" id="KW-0285">Flavoprotein</keyword>
<protein>
    <submittedName>
        <fullName evidence="6">NAD(P)/FAD-dependent oxidoreductase</fullName>
    </submittedName>
</protein>
<dbReference type="PANTHER" id="PTHR42887">
    <property type="entry name" value="OS12G0638800 PROTEIN"/>
    <property type="match status" value="1"/>
</dbReference>
<keyword evidence="7" id="KW-1185">Reference proteome</keyword>
<evidence type="ECO:0000259" key="4">
    <source>
        <dbReference type="Pfam" id="PF03486"/>
    </source>
</evidence>
<dbReference type="SUPFAM" id="SSF160996">
    <property type="entry name" value="HI0933 insert domain-like"/>
    <property type="match status" value="1"/>
</dbReference>
<dbReference type="InterPro" id="IPR023166">
    <property type="entry name" value="BaiN-like_dom_sf"/>
</dbReference>
<dbReference type="InterPro" id="IPR036188">
    <property type="entry name" value="FAD/NAD-bd_sf"/>
</dbReference>
<dbReference type="InterPro" id="IPR055178">
    <property type="entry name" value="RsdA/BaiN/AoA(So)-like_dom"/>
</dbReference>
<dbReference type="PRINTS" id="PR00411">
    <property type="entry name" value="PNDRDTASEI"/>
</dbReference>
<evidence type="ECO:0000313" key="6">
    <source>
        <dbReference type="EMBL" id="MEX5285737.1"/>
    </source>
</evidence>
<sequence length="415" mass="44301">MSGRHVIVVGGGPAGFMAAAKAAEEGASVLLLEKMKKLGRKMMITGKGRCNITNAAPIPELVRNIPGNGSFLYSALHAFDNEAVRDFFAARGVETKVERGGRVFPQSDRAADAVDALVTYLHELGVKIKTEAPAADILVEEGRAAGVVLVGGAKLRADAVVLAVGGASYPATGSTGDGYGMARRLGHTVTQILPSLVPLVVEEDWVKEAQGLSLRNVRCTLLADGKKCADAFGEMMFTHFGVTGPIILSLSRMAAQALAEGSFVELELDLKPALAPEIFAARVQRDFEKYQRKVLKNAMHDLLPGKLIAPVLDAAYLEVEKPVHQVTREERLRLTETIRHLMLTVTKTRPLAEAIVTAGGIATREIEPKTMQSKLLPGLYFAGEVVDVDGFTGGYNLQAAFSMGAAAGRWSARKA</sequence>
<name>A0ABV3X6B0_9FIRM</name>
<keyword evidence="3" id="KW-0274">FAD</keyword>
<evidence type="ECO:0000256" key="1">
    <source>
        <dbReference type="ARBA" id="ARBA00001974"/>
    </source>
</evidence>
<dbReference type="PRINTS" id="PR00368">
    <property type="entry name" value="FADPNR"/>
</dbReference>
<dbReference type="EMBL" id="JARVLH010000005">
    <property type="protein sequence ID" value="MEX5285737.1"/>
    <property type="molecule type" value="Genomic_DNA"/>
</dbReference>
<dbReference type="NCBIfam" id="TIGR00275">
    <property type="entry name" value="aminoacetone oxidase family FAD-binding enzyme"/>
    <property type="match status" value="1"/>
</dbReference>
<dbReference type="RefSeq" id="WP_368847460.1">
    <property type="nucleotide sequence ID" value="NZ_CP194411.1"/>
</dbReference>
<evidence type="ECO:0000256" key="2">
    <source>
        <dbReference type="ARBA" id="ARBA00022630"/>
    </source>
</evidence>
<organism evidence="6 7">
    <name type="scientific">Selenomonas sputigena</name>
    <dbReference type="NCBI Taxonomy" id="69823"/>
    <lineage>
        <taxon>Bacteria</taxon>
        <taxon>Bacillati</taxon>
        <taxon>Bacillota</taxon>
        <taxon>Negativicutes</taxon>
        <taxon>Selenomonadales</taxon>
        <taxon>Selenomonadaceae</taxon>
        <taxon>Selenomonas</taxon>
    </lineage>
</organism>
<dbReference type="InterPro" id="IPR004792">
    <property type="entry name" value="BaiN-like"/>
</dbReference>
<dbReference type="InterPro" id="IPR057661">
    <property type="entry name" value="RsdA/BaiN/AoA(So)_Rossmann"/>
</dbReference>